<dbReference type="Proteomes" id="UP000727907">
    <property type="component" value="Unassembled WGS sequence"/>
</dbReference>
<feature type="transmembrane region" description="Helical" evidence="1">
    <location>
        <begin position="38"/>
        <end position="59"/>
    </location>
</feature>
<reference evidence="2 3" key="1">
    <citation type="submission" date="2021-06" db="EMBL/GenBank/DDBJ databases">
        <authorList>
            <person name="Lee D.H."/>
        </authorList>
    </citation>
    <scope>NUCLEOTIDE SEQUENCE [LARGE SCALE GENOMIC DNA]</scope>
    <source>
        <strain evidence="2 3">MMS21-HV4-11</strain>
    </source>
</reference>
<keyword evidence="1" id="KW-0472">Membrane</keyword>
<evidence type="ECO:0000313" key="2">
    <source>
        <dbReference type="EMBL" id="MBU8874808.1"/>
    </source>
</evidence>
<dbReference type="EMBL" id="JAHOPB010000001">
    <property type="protein sequence ID" value="MBU8874808.1"/>
    <property type="molecule type" value="Genomic_DNA"/>
</dbReference>
<keyword evidence="3" id="KW-1185">Reference proteome</keyword>
<keyword evidence="1" id="KW-1133">Transmembrane helix</keyword>
<evidence type="ECO:0000313" key="3">
    <source>
        <dbReference type="Proteomes" id="UP000727907"/>
    </source>
</evidence>
<feature type="transmembrane region" description="Helical" evidence="1">
    <location>
        <begin position="111"/>
        <end position="128"/>
    </location>
</feature>
<organism evidence="2 3">
    <name type="scientific">Reyranella humidisoli</name>
    <dbReference type="NCBI Taxonomy" id="2849149"/>
    <lineage>
        <taxon>Bacteria</taxon>
        <taxon>Pseudomonadati</taxon>
        <taxon>Pseudomonadota</taxon>
        <taxon>Alphaproteobacteria</taxon>
        <taxon>Hyphomicrobiales</taxon>
        <taxon>Reyranellaceae</taxon>
        <taxon>Reyranella</taxon>
    </lineage>
</organism>
<dbReference type="RefSeq" id="WP_216960984.1">
    <property type="nucleotide sequence ID" value="NZ_JAHOPB010000001.1"/>
</dbReference>
<evidence type="ECO:0000256" key="1">
    <source>
        <dbReference type="SAM" id="Phobius"/>
    </source>
</evidence>
<accession>A0ABS6IJN1</accession>
<feature type="transmembrane region" description="Helical" evidence="1">
    <location>
        <begin position="71"/>
        <end position="91"/>
    </location>
</feature>
<keyword evidence="1" id="KW-0812">Transmembrane</keyword>
<gene>
    <name evidence="2" type="ORF">KQ910_13615</name>
</gene>
<sequence>MPSSKTARVALMLSVILFAASLTQDAFCVSGICSDWPGWSILLFGALGHTSWFANPLLGASWIATSFSRRVPALILGVAALALAGSFLFETSVITNEAGMANPVTGLREGYWLWLASTAMAAIAAFFARKVPVKL</sequence>
<name>A0ABS6IJN1_9HYPH</name>
<proteinExistence type="predicted"/>
<protein>
    <recommendedName>
        <fullName evidence="4">Transmembrane protein</fullName>
    </recommendedName>
</protein>
<comment type="caution">
    <text evidence="2">The sequence shown here is derived from an EMBL/GenBank/DDBJ whole genome shotgun (WGS) entry which is preliminary data.</text>
</comment>
<evidence type="ECO:0008006" key="4">
    <source>
        <dbReference type="Google" id="ProtNLM"/>
    </source>
</evidence>